<feature type="transmembrane region" description="Helical" evidence="3">
    <location>
        <begin position="59"/>
        <end position="78"/>
    </location>
</feature>
<organism evidence="5 6">
    <name type="scientific">Octopus vulgaris</name>
    <name type="common">Common octopus</name>
    <dbReference type="NCBI Taxonomy" id="6645"/>
    <lineage>
        <taxon>Eukaryota</taxon>
        <taxon>Metazoa</taxon>
        <taxon>Spiralia</taxon>
        <taxon>Lophotrochozoa</taxon>
        <taxon>Mollusca</taxon>
        <taxon>Cephalopoda</taxon>
        <taxon>Coleoidea</taxon>
        <taxon>Octopodiformes</taxon>
        <taxon>Octopoda</taxon>
        <taxon>Incirrata</taxon>
        <taxon>Octopodidae</taxon>
        <taxon>Octopus</taxon>
    </lineage>
</organism>
<dbReference type="Pfam" id="PF00386">
    <property type="entry name" value="C1q"/>
    <property type="match status" value="1"/>
</dbReference>
<sequence length="291" mass="31726">MRDTGKEAAGKKCELMQYLCFDFSLLKMQSASNGVRKNSLFCTNVTSLKFKKELPTMRYKQQIIIVLTALFMVYTAVARRSDTRARSRGAGAIRKPRDGPIEEGMCDLELSCRGEATVPIKLPIRGPRGPAGLDGEKGEPGTAGVPGLPGVPGTPSKARIKVAFSVGLMKDLGPITKDQEILWDRVFSNIGESYSIKNGRFVAPHNGTYKFDAAVAARGGQKAAVMLMHNDKMVVTIWAESIPTWSSASGGAILHLKRGDEVWCEALQRASFLSGYLYTTFSGHILFADEE</sequence>
<keyword evidence="6" id="KW-1185">Reference proteome</keyword>
<keyword evidence="2" id="KW-0964">Secreted</keyword>
<keyword evidence="3" id="KW-0472">Membrane</keyword>
<name>A0AA36AN58_OCTVU</name>
<evidence type="ECO:0000259" key="4">
    <source>
        <dbReference type="PROSITE" id="PS50871"/>
    </source>
</evidence>
<keyword evidence="3" id="KW-0812">Transmembrane</keyword>
<keyword evidence="3" id="KW-1133">Transmembrane helix</keyword>
<evidence type="ECO:0000313" key="5">
    <source>
        <dbReference type="EMBL" id="CAI9719079.1"/>
    </source>
</evidence>
<dbReference type="EMBL" id="OX597816">
    <property type="protein sequence ID" value="CAI9719079.1"/>
    <property type="molecule type" value="Genomic_DNA"/>
</dbReference>
<proteinExistence type="predicted"/>
<dbReference type="InterPro" id="IPR001073">
    <property type="entry name" value="C1q_dom"/>
</dbReference>
<dbReference type="PROSITE" id="PS50871">
    <property type="entry name" value="C1Q"/>
    <property type="match status" value="1"/>
</dbReference>
<dbReference type="SMART" id="SM00110">
    <property type="entry name" value="C1Q"/>
    <property type="match status" value="1"/>
</dbReference>
<dbReference type="Proteomes" id="UP001162480">
    <property type="component" value="Chromosome 3"/>
</dbReference>
<evidence type="ECO:0000256" key="1">
    <source>
        <dbReference type="ARBA" id="ARBA00004613"/>
    </source>
</evidence>
<feature type="domain" description="C1q" evidence="4">
    <location>
        <begin position="157"/>
        <end position="291"/>
    </location>
</feature>
<protein>
    <submittedName>
        <fullName evidence="5">C1q 4</fullName>
    </submittedName>
</protein>
<dbReference type="PANTHER" id="PTHR15427:SF33">
    <property type="entry name" value="COLLAGEN IV NC1 DOMAIN-CONTAINING PROTEIN"/>
    <property type="match status" value="1"/>
</dbReference>
<dbReference type="GO" id="GO:0005581">
    <property type="term" value="C:collagen trimer"/>
    <property type="evidence" value="ECO:0007669"/>
    <property type="project" value="UniProtKB-KW"/>
</dbReference>
<dbReference type="InterPro" id="IPR050392">
    <property type="entry name" value="Collagen/C1q_domain"/>
</dbReference>
<comment type="subcellular location">
    <subcellularLocation>
        <location evidence="1">Secreted</location>
    </subcellularLocation>
</comment>
<dbReference type="PANTHER" id="PTHR15427">
    <property type="entry name" value="EMILIN ELASTIN MICROFIBRIL INTERFACE-LOCATED PROTEIN ELASTIN MICROFIBRIL INTERFACER"/>
    <property type="match status" value="1"/>
</dbReference>
<accession>A0AA36AN58</accession>
<dbReference type="Gene3D" id="2.60.120.40">
    <property type="match status" value="1"/>
</dbReference>
<dbReference type="SUPFAM" id="SSF49842">
    <property type="entry name" value="TNF-like"/>
    <property type="match status" value="1"/>
</dbReference>
<evidence type="ECO:0000256" key="2">
    <source>
        <dbReference type="ARBA" id="ARBA00022525"/>
    </source>
</evidence>
<dbReference type="InterPro" id="IPR008983">
    <property type="entry name" value="Tumour_necrosis_fac-like_dom"/>
</dbReference>
<evidence type="ECO:0000256" key="3">
    <source>
        <dbReference type="SAM" id="Phobius"/>
    </source>
</evidence>
<dbReference type="PRINTS" id="PR00007">
    <property type="entry name" value="COMPLEMNTC1Q"/>
</dbReference>
<dbReference type="AlphaFoldDB" id="A0AA36AN58"/>
<gene>
    <name evidence="5" type="ORF">OCTVUL_1B019949</name>
</gene>
<dbReference type="Gene3D" id="1.20.5.320">
    <property type="entry name" value="6-Phosphogluconate Dehydrogenase, domain 3"/>
    <property type="match status" value="1"/>
</dbReference>
<reference evidence="5" key="1">
    <citation type="submission" date="2023-08" db="EMBL/GenBank/DDBJ databases">
        <authorList>
            <person name="Alioto T."/>
            <person name="Alioto T."/>
            <person name="Gomez Garrido J."/>
        </authorList>
    </citation>
    <scope>NUCLEOTIDE SEQUENCE</scope>
</reference>
<evidence type="ECO:0000313" key="6">
    <source>
        <dbReference type="Proteomes" id="UP001162480"/>
    </source>
</evidence>